<evidence type="ECO:0000256" key="4">
    <source>
        <dbReference type="ARBA" id="ARBA00004502"/>
    </source>
</evidence>
<reference evidence="28" key="1">
    <citation type="submission" date="2025-08" db="UniProtKB">
        <authorList>
            <consortium name="Ensembl"/>
        </authorList>
    </citation>
    <scope>IDENTIFICATION</scope>
</reference>
<evidence type="ECO:0000256" key="18">
    <source>
        <dbReference type="ARBA" id="ARBA00040731"/>
    </source>
</evidence>
<dbReference type="GO" id="GO:0003841">
    <property type="term" value="F:1-acylglycerol-3-phosphate O-acyltransferase activity"/>
    <property type="evidence" value="ECO:0007669"/>
    <property type="project" value="UniProtKB-EC"/>
</dbReference>
<organism evidence="28 29">
    <name type="scientific">Sinocyclocheilus grahami</name>
    <name type="common">Dianchi golden-line fish</name>
    <name type="synonym">Barbus grahami</name>
    <dbReference type="NCBI Taxonomy" id="75366"/>
    <lineage>
        <taxon>Eukaryota</taxon>
        <taxon>Metazoa</taxon>
        <taxon>Chordata</taxon>
        <taxon>Craniata</taxon>
        <taxon>Vertebrata</taxon>
        <taxon>Euteleostomi</taxon>
        <taxon>Actinopterygii</taxon>
        <taxon>Neopterygii</taxon>
        <taxon>Teleostei</taxon>
        <taxon>Ostariophysi</taxon>
        <taxon>Cypriniformes</taxon>
        <taxon>Cyprinidae</taxon>
        <taxon>Cyprininae</taxon>
        <taxon>Sinocyclocheilus</taxon>
    </lineage>
</organism>
<dbReference type="GO" id="GO:0006654">
    <property type="term" value="P:phosphatidic acid biosynthetic process"/>
    <property type="evidence" value="ECO:0007669"/>
    <property type="project" value="TreeGrafter"/>
</dbReference>
<evidence type="ECO:0000256" key="22">
    <source>
        <dbReference type="ARBA" id="ARBA00047543"/>
    </source>
</evidence>
<dbReference type="AlphaFoldDB" id="A0A672T9J6"/>
<dbReference type="GO" id="GO:0052689">
    <property type="term" value="F:carboxylic ester hydrolase activity"/>
    <property type="evidence" value="ECO:0007669"/>
    <property type="project" value="TreeGrafter"/>
</dbReference>
<dbReference type="GO" id="GO:0030154">
    <property type="term" value="P:cell differentiation"/>
    <property type="evidence" value="ECO:0007669"/>
    <property type="project" value="UniProtKB-KW"/>
</dbReference>
<comment type="catalytic activity">
    <reaction evidence="25">
        <text>1-(9Z-octadecenoyl)-sn-glycero-3-phosphate + (5Z,8Z,11Z,14Z)-eicosatetraenoyl-CoA = 1-(9Z)-octadecenoyl-2-(5Z,8Z,11Z,14Z)-eicosatetraenoyl-sn-glycero-3-phosphate + CoA</text>
        <dbReference type="Rhea" id="RHEA:37443"/>
        <dbReference type="ChEBI" id="CHEBI:57287"/>
        <dbReference type="ChEBI" id="CHEBI:57368"/>
        <dbReference type="ChEBI" id="CHEBI:74544"/>
        <dbReference type="ChEBI" id="CHEBI:74928"/>
    </reaction>
    <physiologicalReaction direction="left-to-right" evidence="25">
        <dbReference type="Rhea" id="RHEA:37444"/>
    </physiologicalReaction>
</comment>
<evidence type="ECO:0000313" key="28">
    <source>
        <dbReference type="Ensembl" id="ENSSGRP00000111101.1"/>
    </source>
</evidence>
<evidence type="ECO:0000256" key="15">
    <source>
        <dbReference type="ARBA" id="ARBA00023315"/>
    </source>
</evidence>
<dbReference type="InterPro" id="IPR029058">
    <property type="entry name" value="AB_hydrolase_fold"/>
</dbReference>
<evidence type="ECO:0000256" key="23">
    <source>
        <dbReference type="ARBA" id="ARBA00047849"/>
    </source>
</evidence>
<keyword evidence="8" id="KW-0551">Lipid droplet</keyword>
<dbReference type="InterPro" id="IPR000073">
    <property type="entry name" value="AB_hydrolase_1"/>
</dbReference>
<dbReference type="GO" id="GO:0010891">
    <property type="term" value="P:negative regulation of triglyceride storage"/>
    <property type="evidence" value="ECO:0007669"/>
    <property type="project" value="TreeGrafter"/>
</dbReference>
<evidence type="ECO:0000259" key="27">
    <source>
        <dbReference type="Pfam" id="PF00561"/>
    </source>
</evidence>
<evidence type="ECO:0000256" key="8">
    <source>
        <dbReference type="ARBA" id="ARBA00022677"/>
    </source>
</evidence>
<comment type="function">
    <text evidence="20">Coenzyme A-dependent lysophosphatidic acid acyltransferase that catalyzes the transfer of an acyl group on a lysophosphatidic acid. Functions preferentially with 1-oleoyl-lysophosphatidic acid followed by 1-palmitoyl-lysophosphatidic acid, 1-stearoyl-lysophosphatidic acid and 1-arachidonoyl-lysophosphatidic acid as lipid acceptor. Functions preferentially with arachidonoyl-CoA followed by oleoyl-CoA as acyl group donors. Functions in phosphatidic acid biosynthesis. May regulate the cellular storage of triacylglycerol through activation of the phospholipase PNPLA2. Involved in keratinocyte differentiation. Regulates lipid droplet fusion.</text>
</comment>
<sequence>VFSAIKVKFTQGYVPISNGNYIWTLGFNERESSPDLSASGVQHHQVPLVLLHGFGGGVGLWVKNLPALAQEGRAFFALVMLGFGRSSRPTFGRDAEEQFVQALEDWRKAEGLEHMILLGHDLGGYVSTTYALKYPHRSLCVCHLVLVEPWGFAARPNVKERWVPIWIQIFGAAMNPFNPLGPLRLAGPLLLQLLRADFKQKFASVFAWKPRCCTLVVDEEIPPDNVKRFECLEKRYINVMNYYYYYYYYLSTDHVPESMANQVTQLTHRNHSKFYFSDHIVFPFKTPHNHLFLSNSFKVIQGAGHYIFADQSEDFNQTVLKICNNFRHIINGEEYNQ</sequence>
<evidence type="ECO:0000256" key="12">
    <source>
        <dbReference type="ARBA" id="ARBA00023098"/>
    </source>
</evidence>
<evidence type="ECO:0000256" key="26">
    <source>
        <dbReference type="ARBA" id="ARBA00049561"/>
    </source>
</evidence>
<keyword evidence="29" id="KW-1185">Reference proteome</keyword>
<keyword evidence="6" id="KW-0963">Cytoplasm</keyword>
<keyword evidence="7" id="KW-0444">Lipid biosynthesis</keyword>
<evidence type="ECO:0000256" key="9">
    <source>
        <dbReference type="ARBA" id="ARBA00022679"/>
    </source>
</evidence>
<evidence type="ECO:0000256" key="17">
    <source>
        <dbReference type="ARBA" id="ARBA00038097"/>
    </source>
</evidence>
<evidence type="ECO:0000256" key="7">
    <source>
        <dbReference type="ARBA" id="ARBA00022516"/>
    </source>
</evidence>
<evidence type="ECO:0000256" key="5">
    <source>
        <dbReference type="ARBA" id="ARBA00013211"/>
    </source>
</evidence>
<comment type="catalytic activity">
    <reaction evidence="26">
        <text>1-(9Z-octadecenoyl)-sn-glycero-3-phosphate + (9Z)-octadecenoyl-CoA = 1,2-di-(9Z-octadecenoyl)-sn-glycero-3-phosphate + CoA</text>
        <dbReference type="Rhea" id="RHEA:37131"/>
        <dbReference type="ChEBI" id="CHEBI:57287"/>
        <dbReference type="ChEBI" id="CHEBI:57387"/>
        <dbReference type="ChEBI" id="CHEBI:74544"/>
        <dbReference type="ChEBI" id="CHEBI:74546"/>
    </reaction>
    <physiologicalReaction direction="left-to-right" evidence="26">
        <dbReference type="Rhea" id="RHEA:37132"/>
    </physiologicalReaction>
</comment>
<keyword evidence="12" id="KW-0443">Lipid metabolism</keyword>
<dbReference type="PANTHER" id="PTHR42886:SF34">
    <property type="entry name" value="1-ACYLGLYCEROL-3-PHOSPHATE O-ACYLTRANSFERASE ABHD5"/>
    <property type="match status" value="1"/>
</dbReference>
<comment type="catalytic activity">
    <reaction evidence="22">
        <text>1-octadecanoyl-sn-glycero-3-phosphate + (9Z)-octadecenoyl-CoA = 1-octadecanoyl-2-(9Z-octadecenoyl)-sn-glycero-3-phosphate + CoA</text>
        <dbReference type="Rhea" id="RHEA:37163"/>
        <dbReference type="ChEBI" id="CHEBI:57287"/>
        <dbReference type="ChEBI" id="CHEBI:57387"/>
        <dbReference type="ChEBI" id="CHEBI:74560"/>
        <dbReference type="ChEBI" id="CHEBI:74565"/>
    </reaction>
    <physiologicalReaction direction="left-to-right" evidence="22">
        <dbReference type="Rhea" id="RHEA:37164"/>
    </physiologicalReaction>
</comment>
<comment type="catalytic activity">
    <reaction evidence="1">
        <text>a 1-acyl-sn-glycero-3-phosphate + an acyl-CoA = a 1,2-diacyl-sn-glycero-3-phosphate + CoA</text>
        <dbReference type="Rhea" id="RHEA:19709"/>
        <dbReference type="ChEBI" id="CHEBI:57287"/>
        <dbReference type="ChEBI" id="CHEBI:57970"/>
        <dbReference type="ChEBI" id="CHEBI:58342"/>
        <dbReference type="ChEBI" id="CHEBI:58608"/>
        <dbReference type="EC" id="2.3.1.51"/>
    </reaction>
    <physiologicalReaction direction="left-to-right" evidence="1">
        <dbReference type="Rhea" id="RHEA:19710"/>
    </physiologicalReaction>
</comment>
<dbReference type="Ensembl" id="ENSSGRT00000118018.1">
    <property type="protein sequence ID" value="ENSSGRP00000111101.1"/>
    <property type="gene ID" value="ENSSGRG00000054650.1"/>
</dbReference>
<keyword evidence="15" id="KW-0012">Acyltransferase</keyword>
<keyword evidence="11" id="KW-0276">Fatty acid metabolism</keyword>
<comment type="catalytic activity">
    <reaction evidence="24">
        <text>1-(5Z,8Z,11Z,14Z-eicosatetraenoyl)-sn-glycero-3-phosphate + (9Z)-octadecenoyl-CoA = 1-(5Z,8Z,11Z,14Z)-eicosatetraenoyl-2-(9Z)-octadecenoyl-sn-glycero-3-phosphate + CoA</text>
        <dbReference type="Rhea" id="RHEA:37455"/>
        <dbReference type="ChEBI" id="CHEBI:57287"/>
        <dbReference type="ChEBI" id="CHEBI:57387"/>
        <dbReference type="ChEBI" id="CHEBI:74938"/>
        <dbReference type="ChEBI" id="CHEBI:74941"/>
    </reaction>
    <physiologicalReaction direction="left-to-right" evidence="24">
        <dbReference type="Rhea" id="RHEA:37456"/>
    </physiologicalReaction>
</comment>
<dbReference type="GO" id="GO:0006631">
    <property type="term" value="P:fatty acid metabolic process"/>
    <property type="evidence" value="ECO:0007669"/>
    <property type="project" value="UniProtKB-KW"/>
</dbReference>
<dbReference type="GO" id="GO:0055088">
    <property type="term" value="P:lipid homeostasis"/>
    <property type="evidence" value="ECO:0007669"/>
    <property type="project" value="TreeGrafter"/>
</dbReference>
<dbReference type="GO" id="GO:0005739">
    <property type="term" value="C:mitochondrion"/>
    <property type="evidence" value="ECO:0007669"/>
    <property type="project" value="TreeGrafter"/>
</dbReference>
<accession>A0A672T9J6</accession>
<name>A0A672T9J6_SINGR</name>
<evidence type="ECO:0000256" key="19">
    <source>
        <dbReference type="ARBA" id="ARBA00042413"/>
    </source>
</evidence>
<comment type="subcellular location">
    <subcellularLocation>
        <location evidence="3">Cytoplasm</location>
    </subcellularLocation>
    <subcellularLocation>
        <location evidence="4">Lipid droplet</location>
    </subcellularLocation>
</comment>
<evidence type="ECO:0000256" key="16">
    <source>
        <dbReference type="ARBA" id="ARBA00036296"/>
    </source>
</evidence>
<evidence type="ECO:0000256" key="1">
    <source>
        <dbReference type="ARBA" id="ARBA00000300"/>
    </source>
</evidence>
<evidence type="ECO:0000256" key="25">
    <source>
        <dbReference type="ARBA" id="ARBA00048770"/>
    </source>
</evidence>
<evidence type="ECO:0000256" key="6">
    <source>
        <dbReference type="ARBA" id="ARBA00022490"/>
    </source>
</evidence>
<comment type="catalytic activity">
    <reaction evidence="23">
        <text>eicosanoyl-CoA + 1-(9Z-octadecenoyl)-sn-glycero-3-phosphate = 1-(9Z)-octadecenoyl-2-eicosanoyl-sn-glycero-3-phosphate + CoA</text>
        <dbReference type="Rhea" id="RHEA:37451"/>
        <dbReference type="ChEBI" id="CHEBI:57287"/>
        <dbReference type="ChEBI" id="CHEBI:57380"/>
        <dbReference type="ChEBI" id="CHEBI:74544"/>
        <dbReference type="ChEBI" id="CHEBI:74937"/>
    </reaction>
    <physiologicalReaction direction="left-to-right" evidence="23">
        <dbReference type="Rhea" id="RHEA:37452"/>
    </physiologicalReaction>
</comment>
<dbReference type="EC" id="2.3.1.51" evidence="5"/>
<evidence type="ECO:0000256" key="3">
    <source>
        <dbReference type="ARBA" id="ARBA00004496"/>
    </source>
</evidence>
<dbReference type="Gene3D" id="3.40.50.1820">
    <property type="entry name" value="alpha/beta hydrolase"/>
    <property type="match status" value="1"/>
</dbReference>
<evidence type="ECO:0000313" key="29">
    <source>
        <dbReference type="Proteomes" id="UP000472262"/>
    </source>
</evidence>
<keyword evidence="13" id="KW-0594">Phospholipid biosynthesis</keyword>
<comment type="catalytic activity">
    <reaction evidence="21">
        <text>1-hexadecanoyl-sn-glycero-3-phosphate + (9Z)-octadecenoyl-CoA = 1-hexadecanoyl-2-(9Z-octadecenoyl)-sn-glycero-3-phosphate + CoA</text>
        <dbReference type="Rhea" id="RHEA:33187"/>
        <dbReference type="ChEBI" id="CHEBI:57287"/>
        <dbReference type="ChEBI" id="CHEBI:57387"/>
        <dbReference type="ChEBI" id="CHEBI:57518"/>
        <dbReference type="ChEBI" id="CHEBI:64839"/>
    </reaction>
    <physiologicalReaction direction="left-to-right" evidence="21">
        <dbReference type="Rhea" id="RHEA:33188"/>
    </physiologicalReaction>
</comment>
<feature type="domain" description="AB hydrolase-1" evidence="27">
    <location>
        <begin position="47"/>
        <end position="149"/>
    </location>
</feature>
<evidence type="ECO:0000256" key="11">
    <source>
        <dbReference type="ARBA" id="ARBA00022832"/>
    </source>
</evidence>
<keyword evidence="9" id="KW-0808">Transferase</keyword>
<evidence type="ECO:0000256" key="20">
    <source>
        <dbReference type="ARBA" id="ARBA00045357"/>
    </source>
</evidence>
<evidence type="ECO:0000256" key="2">
    <source>
        <dbReference type="ARBA" id="ARBA00000816"/>
    </source>
</evidence>
<keyword evidence="10" id="KW-0221">Differentiation</keyword>
<dbReference type="SUPFAM" id="SSF53474">
    <property type="entry name" value="alpha/beta-Hydrolases"/>
    <property type="match status" value="1"/>
</dbReference>
<comment type="similarity">
    <text evidence="17">Belongs to the peptidase S33 family. ABHD4/ABHD5 subfamily.</text>
</comment>
<evidence type="ECO:0000256" key="10">
    <source>
        <dbReference type="ARBA" id="ARBA00022782"/>
    </source>
</evidence>
<reference evidence="28" key="2">
    <citation type="submission" date="2025-09" db="UniProtKB">
        <authorList>
            <consortium name="Ensembl"/>
        </authorList>
    </citation>
    <scope>IDENTIFICATION</scope>
</reference>
<proteinExistence type="inferred from homology"/>
<evidence type="ECO:0000256" key="24">
    <source>
        <dbReference type="ARBA" id="ARBA00048632"/>
    </source>
</evidence>
<evidence type="ECO:0000256" key="13">
    <source>
        <dbReference type="ARBA" id="ARBA00023209"/>
    </source>
</evidence>
<comment type="catalytic activity">
    <reaction evidence="16">
        <text>1-(9Z-octadecenoyl)-sn-glycero-3-phosphate + octadecanoyl-CoA = 1-(9Z-octadecenoyl)-2-octadecanoyl-sn-glycero-3-phosphate + CoA</text>
        <dbReference type="Rhea" id="RHEA:37147"/>
        <dbReference type="ChEBI" id="CHEBI:57287"/>
        <dbReference type="ChEBI" id="CHEBI:57394"/>
        <dbReference type="ChEBI" id="CHEBI:74544"/>
        <dbReference type="ChEBI" id="CHEBI:74552"/>
    </reaction>
    <physiologicalReaction direction="left-to-right" evidence="16">
        <dbReference type="Rhea" id="RHEA:37148"/>
    </physiologicalReaction>
</comment>
<evidence type="ECO:0000256" key="14">
    <source>
        <dbReference type="ARBA" id="ARBA00023264"/>
    </source>
</evidence>
<evidence type="ECO:0000256" key="21">
    <source>
        <dbReference type="ARBA" id="ARBA00047525"/>
    </source>
</evidence>
<protein>
    <recommendedName>
        <fullName evidence="18">1-acylglycerol-3-phosphate O-acyltransferase ABHD5</fullName>
        <ecNumber evidence="5">2.3.1.51</ecNumber>
    </recommendedName>
    <alternativeName>
        <fullName evidence="19">Abhydrolase domain-containing protein 5</fullName>
    </alternativeName>
</protein>
<dbReference type="GO" id="GO:0005811">
    <property type="term" value="C:lipid droplet"/>
    <property type="evidence" value="ECO:0007669"/>
    <property type="project" value="UniProtKB-SubCell"/>
</dbReference>
<dbReference type="PANTHER" id="PTHR42886">
    <property type="entry name" value="RE40534P-RELATED"/>
    <property type="match status" value="1"/>
</dbReference>
<dbReference type="GO" id="GO:0010898">
    <property type="term" value="P:positive regulation of triglyceride catabolic process"/>
    <property type="evidence" value="ECO:0007669"/>
    <property type="project" value="TreeGrafter"/>
</dbReference>
<comment type="catalytic activity">
    <reaction evidence="2">
        <text>1-(9Z-octadecenoyl)-sn-glycero-3-phosphate + hexadecanoyl-CoA = 1-(9Z)-octadecenoyl-2-hexadecanoyl-sn-glycero-3-phosphate + CoA</text>
        <dbReference type="Rhea" id="RHEA:37143"/>
        <dbReference type="ChEBI" id="CHEBI:57287"/>
        <dbReference type="ChEBI" id="CHEBI:57379"/>
        <dbReference type="ChEBI" id="CHEBI:74544"/>
        <dbReference type="ChEBI" id="CHEBI:74551"/>
    </reaction>
    <physiologicalReaction direction="left-to-right" evidence="2">
        <dbReference type="Rhea" id="RHEA:37144"/>
    </physiologicalReaction>
</comment>
<dbReference type="InParanoid" id="A0A672T9J6"/>
<keyword evidence="14" id="KW-1208">Phospholipid metabolism</keyword>
<dbReference type="Pfam" id="PF00561">
    <property type="entry name" value="Abhydrolase_1"/>
    <property type="match status" value="1"/>
</dbReference>
<dbReference type="Proteomes" id="UP000472262">
    <property type="component" value="Unassembled WGS sequence"/>
</dbReference>